<proteinExistence type="inferred from homology"/>
<name>A0ABR9T915_9SPHI</name>
<dbReference type="InterPro" id="IPR039426">
    <property type="entry name" value="TonB-dep_rcpt-like"/>
</dbReference>
<dbReference type="InterPro" id="IPR036942">
    <property type="entry name" value="Beta-barrel_TonB_sf"/>
</dbReference>
<dbReference type="InterPro" id="IPR023996">
    <property type="entry name" value="TonB-dep_OMP_SusC/RagA"/>
</dbReference>
<dbReference type="Proteomes" id="UP000618319">
    <property type="component" value="Unassembled WGS sequence"/>
</dbReference>
<evidence type="ECO:0000256" key="5">
    <source>
        <dbReference type="ARBA" id="ARBA00023136"/>
    </source>
</evidence>
<sequence length="1131" mass="127100">MFLKLLLRFLLLFNKKNIMRLKLTITLLTICCLQLIANGQRVTLKERNAPLAKVLSKIEKQSGYTFFYNKREINLESVYIEVNNESLSNTLDALFKGKPYGYEIQDKIVVLNRQGAQKKTNTSTKNVRSVKIVQQTLTGIVRDIDGNVVSGVSILVKGTARGASTDTNGRYQIEAQAGETLIYQIVGFHAKEVLLTEGQTTSDIVLESVLEDIDEVVVVGYGVQKKETVTGSIASIQTKEIKQSPAANLAVTLAGRLPGLTSIQRSGEPGRESAELYLRGVSTINSQNPIILVDGVERELTYIDPNEVESVTILKDASSTAIFGTRGANGVILVTTRRGKGEKPQINFSSEFSLQDFTRSPKPVNSYDYAVLKNLALENEGRTHEFTAEQIEKYRLGNDPMYPNTSWQNILLKDYAPQHRYNLNVSGAGKMAKYFVNAGYINQGGQFKTEKDLSYDPSFKMDRYNFRSNIDIDLNKRLKAFMNVAGYLEKLNSAAGAYVEGVSLDNLASSSPSLWILAYMNDLNATLPGPLTPDGQVLTSQTVAMPSYGQLNRTGYVQRAITNVTATYGMEHDLDFITKGLSAKAIMSYDTKAANNFYATKQYPRYIYEIIQNEAGENVVNYRPYDSNENTPLGLHGIRTYQTRSNVQAFLNYQRSFAKHNVTGLLLFQQEKTVINAELPYNLRGFSGRLTYGYADKYFAEFNAGYNGSEQFAKGKRFGFFPAVSGAWLVSNEDFFKNDLVTLLKVRGSYGHVGNDRIGGRRFLYLDNIQMGGGGSGSLGRGQTINISSLRNADLTWELAKMTNIGLEVGLWNELTLNVDMFRERRDNILIYRQSISRVIGLSSGVLPPANMGKVENKGYEIELNYKKRFNADFSLFSKAHLSYARNKVLFIDEPIRGDDFAYRYTSTGYSIGQGWGYLVDRFFYDDMDIATSPVQNVSTTPRPGDFKYRDLTGDGIVDEKDMAPIGHPSVPEYTLGGALGFNYKGFDFSALLQGVTNVSNFYRNRNIFPRNNFYDMHLNSWTKERADNGDKITYPRLTTLSTQNEWKNDYFTMDASYLRLKNMEIGYTLGSDVTKRFGINSVRIYGNGFNLFTWDRLPTRNFDPELSDELAEGYSYPVVRYYNVGLNIIF</sequence>
<evidence type="ECO:0000313" key="10">
    <source>
        <dbReference type="Proteomes" id="UP000618319"/>
    </source>
</evidence>
<evidence type="ECO:0000256" key="4">
    <source>
        <dbReference type="ARBA" id="ARBA00022692"/>
    </source>
</evidence>
<dbReference type="Pfam" id="PF13715">
    <property type="entry name" value="CarbopepD_reg_2"/>
    <property type="match status" value="1"/>
</dbReference>
<evidence type="ECO:0000256" key="2">
    <source>
        <dbReference type="ARBA" id="ARBA00022448"/>
    </source>
</evidence>
<keyword evidence="5 7" id="KW-0472">Membrane</keyword>
<dbReference type="Pfam" id="PF07715">
    <property type="entry name" value="Plug"/>
    <property type="match status" value="1"/>
</dbReference>
<comment type="subcellular location">
    <subcellularLocation>
        <location evidence="1 7">Cell outer membrane</location>
        <topology evidence="1 7">Multi-pass membrane protein</topology>
    </subcellularLocation>
</comment>
<dbReference type="NCBIfam" id="TIGR04057">
    <property type="entry name" value="SusC_RagA_signa"/>
    <property type="match status" value="1"/>
</dbReference>
<dbReference type="InterPro" id="IPR012910">
    <property type="entry name" value="Plug_dom"/>
</dbReference>
<evidence type="ECO:0000256" key="1">
    <source>
        <dbReference type="ARBA" id="ARBA00004571"/>
    </source>
</evidence>
<accession>A0ABR9T915</accession>
<dbReference type="Gene3D" id="3.55.50.30">
    <property type="match status" value="1"/>
</dbReference>
<evidence type="ECO:0000313" key="9">
    <source>
        <dbReference type="EMBL" id="MBE8721848.1"/>
    </source>
</evidence>
<keyword evidence="3 7" id="KW-1134">Transmembrane beta strand</keyword>
<organism evidence="9 10">
    <name type="scientific">Sphingobacterium pedocola</name>
    <dbReference type="NCBI Taxonomy" id="2082722"/>
    <lineage>
        <taxon>Bacteria</taxon>
        <taxon>Pseudomonadati</taxon>
        <taxon>Bacteroidota</taxon>
        <taxon>Sphingobacteriia</taxon>
        <taxon>Sphingobacteriales</taxon>
        <taxon>Sphingobacteriaceae</taxon>
        <taxon>Sphingobacterium</taxon>
    </lineage>
</organism>
<dbReference type="InterPro" id="IPR008969">
    <property type="entry name" value="CarboxyPept-like_regulatory"/>
</dbReference>
<dbReference type="SUPFAM" id="SSF56935">
    <property type="entry name" value="Porins"/>
    <property type="match status" value="1"/>
</dbReference>
<dbReference type="SUPFAM" id="SSF49464">
    <property type="entry name" value="Carboxypeptidase regulatory domain-like"/>
    <property type="match status" value="1"/>
</dbReference>
<evidence type="ECO:0000256" key="3">
    <source>
        <dbReference type="ARBA" id="ARBA00022452"/>
    </source>
</evidence>
<keyword evidence="9" id="KW-0675">Receptor</keyword>
<reference evidence="9 10" key="1">
    <citation type="submission" date="2018-02" db="EMBL/GenBank/DDBJ databases">
        <title>Sphingobacterium KA21.</title>
        <authorList>
            <person name="Vasarhelyi B.M."/>
            <person name="Deshmukh S."/>
            <person name="Balint B."/>
            <person name="Kukolya J."/>
        </authorList>
    </citation>
    <scope>NUCLEOTIDE SEQUENCE [LARGE SCALE GENOMIC DNA]</scope>
    <source>
        <strain evidence="9 10">Ka21</strain>
    </source>
</reference>
<dbReference type="Gene3D" id="2.40.170.20">
    <property type="entry name" value="TonB-dependent receptor, beta-barrel domain"/>
    <property type="match status" value="1"/>
</dbReference>
<evidence type="ECO:0000256" key="6">
    <source>
        <dbReference type="ARBA" id="ARBA00023237"/>
    </source>
</evidence>
<evidence type="ECO:0000256" key="7">
    <source>
        <dbReference type="PROSITE-ProRule" id="PRU01360"/>
    </source>
</evidence>
<dbReference type="Gene3D" id="2.170.130.10">
    <property type="entry name" value="TonB-dependent receptor, plug domain"/>
    <property type="match status" value="1"/>
</dbReference>
<feature type="domain" description="TonB-dependent receptor plug" evidence="8">
    <location>
        <begin position="226"/>
        <end position="331"/>
    </location>
</feature>
<protein>
    <submittedName>
        <fullName evidence="9">TonB-dependent receptor</fullName>
    </submittedName>
</protein>
<dbReference type="InterPro" id="IPR023997">
    <property type="entry name" value="TonB-dep_OMP_SusC/RagA_CS"/>
</dbReference>
<dbReference type="InterPro" id="IPR037066">
    <property type="entry name" value="Plug_dom_sf"/>
</dbReference>
<dbReference type="EMBL" id="PSKQ01000021">
    <property type="protein sequence ID" value="MBE8721848.1"/>
    <property type="molecule type" value="Genomic_DNA"/>
</dbReference>
<dbReference type="PROSITE" id="PS52016">
    <property type="entry name" value="TONB_DEPENDENT_REC_3"/>
    <property type="match status" value="1"/>
</dbReference>
<gene>
    <name evidence="9" type="ORF">C4F40_14060</name>
</gene>
<keyword evidence="6 7" id="KW-0998">Cell outer membrane</keyword>
<dbReference type="NCBIfam" id="TIGR04056">
    <property type="entry name" value="OMP_RagA_SusC"/>
    <property type="match status" value="1"/>
</dbReference>
<comment type="caution">
    <text evidence="9">The sequence shown here is derived from an EMBL/GenBank/DDBJ whole genome shotgun (WGS) entry which is preliminary data.</text>
</comment>
<dbReference type="Gene3D" id="2.60.40.1120">
    <property type="entry name" value="Carboxypeptidase-like, regulatory domain"/>
    <property type="match status" value="1"/>
</dbReference>
<keyword evidence="4 7" id="KW-0812">Transmembrane</keyword>
<keyword evidence="10" id="KW-1185">Reference proteome</keyword>
<evidence type="ECO:0000259" key="8">
    <source>
        <dbReference type="Pfam" id="PF07715"/>
    </source>
</evidence>
<comment type="similarity">
    <text evidence="7">Belongs to the TonB-dependent receptor family.</text>
</comment>
<keyword evidence="2 7" id="KW-0813">Transport</keyword>